<dbReference type="RefSeq" id="XP_001797636.1">
    <property type="nucleotide sequence ID" value="XM_001797584.1"/>
</dbReference>
<name>Q0ULR9_PHANO</name>
<feature type="compositionally biased region" description="Basic and acidic residues" evidence="1">
    <location>
        <begin position="1"/>
        <end position="13"/>
    </location>
</feature>
<organism evidence="2 3">
    <name type="scientific">Phaeosphaeria nodorum (strain SN15 / ATCC MYA-4574 / FGSC 10173)</name>
    <name type="common">Glume blotch fungus</name>
    <name type="synonym">Parastagonospora nodorum</name>
    <dbReference type="NCBI Taxonomy" id="321614"/>
    <lineage>
        <taxon>Eukaryota</taxon>
        <taxon>Fungi</taxon>
        <taxon>Dikarya</taxon>
        <taxon>Ascomycota</taxon>
        <taxon>Pezizomycotina</taxon>
        <taxon>Dothideomycetes</taxon>
        <taxon>Pleosporomycetidae</taxon>
        <taxon>Pleosporales</taxon>
        <taxon>Pleosporineae</taxon>
        <taxon>Phaeosphaeriaceae</taxon>
        <taxon>Parastagonospora</taxon>
    </lineage>
</organism>
<protein>
    <submittedName>
        <fullName evidence="2">Uncharacterized protein</fullName>
    </submittedName>
</protein>
<dbReference type="EMBL" id="CH445335">
    <property type="protein sequence ID" value="EAT84761.1"/>
    <property type="molecule type" value="Genomic_DNA"/>
</dbReference>
<feature type="region of interest" description="Disordered" evidence="1">
    <location>
        <begin position="1"/>
        <end position="21"/>
    </location>
</feature>
<proteinExistence type="predicted"/>
<evidence type="ECO:0000256" key="1">
    <source>
        <dbReference type="SAM" id="MobiDB-lite"/>
    </source>
</evidence>
<dbReference type="InParanoid" id="Q0ULR9"/>
<reference evidence="3" key="1">
    <citation type="journal article" date="2007" name="Plant Cell">
        <title>Dothideomycete-plant interactions illuminated by genome sequencing and EST analysis of the wheat pathogen Stagonospora nodorum.</title>
        <authorList>
            <person name="Hane J.K."/>
            <person name="Lowe R.G."/>
            <person name="Solomon P.S."/>
            <person name="Tan K.C."/>
            <person name="Schoch C.L."/>
            <person name="Spatafora J.W."/>
            <person name="Crous P.W."/>
            <person name="Kodira C."/>
            <person name="Birren B.W."/>
            <person name="Galagan J.E."/>
            <person name="Torriani S.F."/>
            <person name="McDonald B.A."/>
            <person name="Oliver R.P."/>
        </authorList>
    </citation>
    <scope>NUCLEOTIDE SEQUENCE [LARGE SCALE GENOMIC DNA]</scope>
    <source>
        <strain evidence="3">SN15 / ATCC MYA-4574 / FGSC 10173</strain>
    </source>
</reference>
<feature type="region of interest" description="Disordered" evidence="1">
    <location>
        <begin position="56"/>
        <end position="77"/>
    </location>
</feature>
<evidence type="ECO:0000313" key="3">
    <source>
        <dbReference type="Proteomes" id="UP000001055"/>
    </source>
</evidence>
<accession>Q0ULR9</accession>
<sequence>MARDARPVTERAAHGIASSPVEHTSVAAATRVAEPKAFFSWHATCRSLACPSVHARSTPTPHLKHAPASQPGLQWCE</sequence>
<dbReference type="Proteomes" id="UP000001055">
    <property type="component" value="Unassembled WGS sequence"/>
</dbReference>
<dbReference type="GeneID" id="5974529"/>
<dbReference type="KEGG" id="pno:SNOG_07295"/>
<evidence type="ECO:0000313" key="2">
    <source>
        <dbReference type="EMBL" id="EAT84761.1"/>
    </source>
</evidence>
<dbReference type="AlphaFoldDB" id="Q0ULR9"/>
<gene>
    <name evidence="2" type="ORF">SNOG_07295</name>
</gene>